<comment type="similarity">
    <text evidence="2 5">Belongs to the DegT/DnrJ/EryC1 family.</text>
</comment>
<dbReference type="SUPFAM" id="SSF53383">
    <property type="entry name" value="PLP-dependent transferases"/>
    <property type="match status" value="1"/>
</dbReference>
<organism evidence="6 7">
    <name type="scientific">Legionella beliardensis</name>
    <dbReference type="NCBI Taxonomy" id="91822"/>
    <lineage>
        <taxon>Bacteria</taxon>
        <taxon>Pseudomonadati</taxon>
        <taxon>Pseudomonadota</taxon>
        <taxon>Gammaproteobacteria</taxon>
        <taxon>Legionellales</taxon>
        <taxon>Legionellaceae</taxon>
        <taxon>Legionella</taxon>
    </lineage>
</organism>
<dbReference type="InterPro" id="IPR015422">
    <property type="entry name" value="PyrdxlP-dep_Trfase_small"/>
</dbReference>
<dbReference type="GO" id="GO:0099620">
    <property type="term" value="F:UDP-4-amino-4-deoxy-L-arabinose aminotransferase"/>
    <property type="evidence" value="ECO:0007669"/>
    <property type="project" value="UniProtKB-EC"/>
</dbReference>
<reference evidence="6 7" key="1">
    <citation type="submission" date="2018-06" db="EMBL/GenBank/DDBJ databases">
        <authorList>
            <consortium name="Pathogen Informatics"/>
            <person name="Doyle S."/>
        </authorList>
    </citation>
    <scope>NUCLEOTIDE SEQUENCE [LARGE SCALE GENOMIC DNA]</scope>
    <source>
        <strain evidence="6 7">NCTC13315</strain>
    </source>
</reference>
<dbReference type="Gene3D" id="3.40.640.10">
    <property type="entry name" value="Type I PLP-dependent aspartate aminotransferase-like (Major domain)"/>
    <property type="match status" value="1"/>
</dbReference>
<keyword evidence="6" id="KW-0032">Aminotransferase</keyword>
<evidence type="ECO:0000256" key="2">
    <source>
        <dbReference type="ARBA" id="ARBA00037999"/>
    </source>
</evidence>
<gene>
    <name evidence="6" type="primary">arnB_2</name>
    <name evidence="6" type="ORF">NCTC13315_01447</name>
</gene>
<dbReference type="GO" id="GO:0000271">
    <property type="term" value="P:polysaccharide biosynthetic process"/>
    <property type="evidence" value="ECO:0007669"/>
    <property type="project" value="TreeGrafter"/>
</dbReference>
<dbReference type="Proteomes" id="UP000254968">
    <property type="component" value="Unassembled WGS sequence"/>
</dbReference>
<accession>A0A378I1N2</accession>
<evidence type="ECO:0000256" key="1">
    <source>
        <dbReference type="ARBA" id="ARBA00022898"/>
    </source>
</evidence>
<dbReference type="InterPro" id="IPR015421">
    <property type="entry name" value="PyrdxlP-dep_Trfase_major"/>
</dbReference>
<dbReference type="OrthoDB" id="9804264at2"/>
<feature type="active site" description="Proton acceptor" evidence="3">
    <location>
        <position position="184"/>
    </location>
</feature>
<dbReference type="PIRSF" id="PIRSF000390">
    <property type="entry name" value="PLP_StrS"/>
    <property type="match status" value="1"/>
</dbReference>
<dbReference type="PANTHER" id="PTHR30244:SF34">
    <property type="entry name" value="DTDP-4-AMINO-4,6-DIDEOXYGALACTOSE TRANSAMINASE"/>
    <property type="match status" value="1"/>
</dbReference>
<dbReference type="Gene3D" id="3.90.1150.10">
    <property type="entry name" value="Aspartate Aminotransferase, domain 1"/>
    <property type="match status" value="1"/>
</dbReference>
<dbReference type="GO" id="GO:0030170">
    <property type="term" value="F:pyridoxal phosphate binding"/>
    <property type="evidence" value="ECO:0007669"/>
    <property type="project" value="TreeGrafter"/>
</dbReference>
<evidence type="ECO:0000256" key="5">
    <source>
        <dbReference type="RuleBase" id="RU004508"/>
    </source>
</evidence>
<dbReference type="EC" id="2.6.1.87" evidence="6"/>
<evidence type="ECO:0000256" key="3">
    <source>
        <dbReference type="PIRSR" id="PIRSR000390-1"/>
    </source>
</evidence>
<dbReference type="AlphaFoldDB" id="A0A378I1N2"/>
<evidence type="ECO:0000313" key="7">
    <source>
        <dbReference type="Proteomes" id="UP000254968"/>
    </source>
</evidence>
<sequence>MSISKTIKMAEISLSSSEIDAATTILKSGSLRQGVECEAFEKEFAKKVGAQHAIACANGSASLHLAYMTFLQPGDEVLVPSFTFMATGSMVMMAGGKPVICDVNPDTFLIDLEDAAKRITDKTRAISPVHLFGNVCDINSIEKFAKKYDLKVIWDNAQAHGAKYQNKDVGGFNDFTSYSFYPSKNLFVGEGGMILTNDEEIAYKLRYMRSHGQTGKYLHTMIGLNYRMTDVEAAIGREQLKRLDDMLTIRRRNYHLYNEYLSSIPSIKLQQALPNTQPAVHQYCFTINSNQAKINRNELIIRLKEKGIESGIHYPRGLHQQPIFIEKYGHLTLPVTERLCNEIIAIPVHHGLSIEDTKYITEVICQNLS</sequence>
<name>A0A378I1N2_9GAMM</name>
<dbReference type="PANTHER" id="PTHR30244">
    <property type="entry name" value="TRANSAMINASE"/>
    <property type="match status" value="1"/>
</dbReference>
<feature type="modified residue" description="N6-(pyridoxal phosphate)lysine" evidence="4">
    <location>
        <position position="184"/>
    </location>
</feature>
<protein>
    <submittedName>
        <fullName evidence="6">Polysaccharide biosynthesis protein</fullName>
        <ecNumber evidence="6">2.6.1.87</ecNumber>
    </submittedName>
</protein>
<dbReference type="CDD" id="cd00616">
    <property type="entry name" value="AHBA_syn"/>
    <property type="match status" value="1"/>
</dbReference>
<keyword evidence="1 4" id="KW-0663">Pyridoxal phosphate</keyword>
<dbReference type="EMBL" id="UGNV01000001">
    <property type="protein sequence ID" value="STX28913.1"/>
    <property type="molecule type" value="Genomic_DNA"/>
</dbReference>
<dbReference type="RefSeq" id="WP_115302623.1">
    <property type="nucleotide sequence ID" value="NZ_CAAAHO010000004.1"/>
</dbReference>
<evidence type="ECO:0000256" key="4">
    <source>
        <dbReference type="PIRSR" id="PIRSR000390-2"/>
    </source>
</evidence>
<keyword evidence="7" id="KW-1185">Reference proteome</keyword>
<dbReference type="Pfam" id="PF01041">
    <property type="entry name" value="DegT_DnrJ_EryC1"/>
    <property type="match status" value="1"/>
</dbReference>
<dbReference type="InterPro" id="IPR015424">
    <property type="entry name" value="PyrdxlP-dep_Trfase"/>
</dbReference>
<evidence type="ECO:0000313" key="6">
    <source>
        <dbReference type="EMBL" id="STX28913.1"/>
    </source>
</evidence>
<keyword evidence="6" id="KW-0808">Transferase</keyword>
<dbReference type="InterPro" id="IPR000653">
    <property type="entry name" value="DegT/StrS_aminotransferase"/>
</dbReference>
<proteinExistence type="inferred from homology"/>